<dbReference type="EMBL" id="PZZP01000001">
    <property type="protein sequence ID" value="PTM59993.1"/>
    <property type="molecule type" value="Genomic_DNA"/>
</dbReference>
<dbReference type="GO" id="GO:0009026">
    <property type="term" value="F:tagaturonate reductase activity"/>
    <property type="evidence" value="ECO:0007669"/>
    <property type="project" value="TreeGrafter"/>
</dbReference>
<dbReference type="GO" id="GO:0019592">
    <property type="term" value="P:mannitol catabolic process"/>
    <property type="evidence" value="ECO:0007669"/>
    <property type="project" value="TreeGrafter"/>
</dbReference>
<dbReference type="SUPFAM" id="SSF48179">
    <property type="entry name" value="6-phosphogluconate dehydrogenase C-terminal domain-like"/>
    <property type="match status" value="1"/>
</dbReference>
<evidence type="ECO:0000259" key="4">
    <source>
        <dbReference type="Pfam" id="PF01232"/>
    </source>
</evidence>
<sequence>MKPLTEERVRQHRGESLIRPPERILQFGEGNFLRGFIDWMIYRMNGAGLFQGSVVAIQPTPHGKVVPKLNAQDGLYTVVLRGIQDGKQVDDAEIVSVIKRGINPYEDWEAVLQTAENRQIQFVFSNTTEAGITYAEEEFSLERAPLSFPGKLTVLLYHRYRKFQGDPSAGWTIMPCELVDNNGQVLKAIVQRKADDWQLPHAFRQWVDKYNRFCDTLVDRIVTGYPAAEAEAFAQRLGYEDRLLTVGEPYHLLCIDADEETQEALPLHRAGLNVHWGDVHQHRERKVRLLNGAHTLLFSIGLLCGKRTVGEVMQDARLRRLVHHALFQEIIPTLDGDARSLELFAKSVLERFENPYNRHLLTDIALNAVSKYRARVLPTVLAQVKKGNLPSIVVFSLATLLFFYRPASRDTIGGVRDEPGIVRFLEKAWNDCGEAEGSLRKLAHQILADEACWGRDLSRIPGLEEQIARHLGDLLEVGVETAVQRLLQEVGEPTL</sequence>
<feature type="domain" description="Mannitol dehydrogenase N-terminal" evidence="4">
    <location>
        <begin position="22"/>
        <end position="261"/>
    </location>
</feature>
<evidence type="ECO:0000256" key="2">
    <source>
        <dbReference type="ARBA" id="ARBA00023027"/>
    </source>
</evidence>
<protein>
    <submittedName>
        <fullName evidence="6">Tagaturonate reductase</fullName>
    </submittedName>
</protein>
<comment type="caution">
    <text evidence="6">The sequence shown here is derived from an EMBL/GenBank/DDBJ whole genome shotgun (WGS) entry which is preliminary data.</text>
</comment>
<dbReference type="InterPro" id="IPR013118">
    <property type="entry name" value="Mannitol_DH_C"/>
</dbReference>
<dbReference type="GO" id="GO:0008926">
    <property type="term" value="F:mannitol-1-phosphate 5-dehydrogenase activity"/>
    <property type="evidence" value="ECO:0007669"/>
    <property type="project" value="UniProtKB-EC"/>
</dbReference>
<keyword evidence="7" id="KW-1185">Reference proteome</keyword>
<dbReference type="NCBIfam" id="NF002969">
    <property type="entry name" value="PRK03643.1"/>
    <property type="match status" value="1"/>
</dbReference>
<proteinExistence type="predicted"/>
<keyword evidence="1" id="KW-0560">Oxidoreductase</keyword>
<evidence type="ECO:0000259" key="5">
    <source>
        <dbReference type="Pfam" id="PF08125"/>
    </source>
</evidence>
<dbReference type="Proteomes" id="UP000241639">
    <property type="component" value="Unassembled WGS sequence"/>
</dbReference>
<dbReference type="Gene3D" id="1.10.1040.10">
    <property type="entry name" value="N-(1-d-carboxylethyl)-l-norvaline Dehydrogenase, domain 2"/>
    <property type="match status" value="1"/>
</dbReference>
<dbReference type="AlphaFoldDB" id="A0A2T4ZDM6"/>
<dbReference type="PANTHER" id="PTHR30524:SF0">
    <property type="entry name" value="ALTRONATE OXIDOREDUCTASE-RELATED"/>
    <property type="match status" value="1"/>
</dbReference>
<gene>
    <name evidence="6" type="ORF">C8J48_2632</name>
</gene>
<evidence type="ECO:0000313" key="7">
    <source>
        <dbReference type="Proteomes" id="UP000241639"/>
    </source>
</evidence>
<dbReference type="InterPro" id="IPR013131">
    <property type="entry name" value="Mannitol_DH_N"/>
</dbReference>
<dbReference type="Pfam" id="PF08125">
    <property type="entry name" value="Mannitol_dh_C"/>
    <property type="match status" value="1"/>
</dbReference>
<dbReference type="InterPro" id="IPR036291">
    <property type="entry name" value="NAD(P)-bd_dom_sf"/>
</dbReference>
<name>A0A2T4ZDM6_9BACL</name>
<comment type="catalytic activity">
    <reaction evidence="3">
        <text>D-mannitol 1-phosphate + NAD(+) = beta-D-fructose 6-phosphate + NADH + H(+)</text>
        <dbReference type="Rhea" id="RHEA:19661"/>
        <dbReference type="ChEBI" id="CHEBI:15378"/>
        <dbReference type="ChEBI" id="CHEBI:57540"/>
        <dbReference type="ChEBI" id="CHEBI:57634"/>
        <dbReference type="ChEBI" id="CHEBI:57945"/>
        <dbReference type="ChEBI" id="CHEBI:61381"/>
        <dbReference type="EC" id="1.1.1.17"/>
    </reaction>
</comment>
<evidence type="ECO:0000256" key="1">
    <source>
        <dbReference type="ARBA" id="ARBA00023002"/>
    </source>
</evidence>
<dbReference type="InterPro" id="IPR013328">
    <property type="entry name" value="6PGD_dom2"/>
</dbReference>
<dbReference type="RefSeq" id="WP_107727431.1">
    <property type="nucleotide sequence ID" value="NZ_PZZP01000001.1"/>
</dbReference>
<evidence type="ECO:0000256" key="3">
    <source>
        <dbReference type="ARBA" id="ARBA00048615"/>
    </source>
</evidence>
<feature type="domain" description="Mannitol dehydrogenase C-terminal" evidence="5">
    <location>
        <begin position="278"/>
        <end position="472"/>
    </location>
</feature>
<dbReference type="SUPFAM" id="SSF51735">
    <property type="entry name" value="NAD(P)-binding Rossmann-fold domains"/>
    <property type="match status" value="1"/>
</dbReference>
<dbReference type="InterPro" id="IPR008927">
    <property type="entry name" value="6-PGluconate_DH-like_C_sf"/>
</dbReference>
<dbReference type="OrthoDB" id="9768714at2"/>
<dbReference type="GO" id="GO:0005829">
    <property type="term" value="C:cytosol"/>
    <property type="evidence" value="ECO:0007669"/>
    <property type="project" value="TreeGrafter"/>
</dbReference>
<accession>A0A2T4ZDM6</accession>
<evidence type="ECO:0000313" key="6">
    <source>
        <dbReference type="EMBL" id="PTM59993.1"/>
    </source>
</evidence>
<organism evidence="6 7">
    <name type="scientific">Desmospora activa DSM 45169</name>
    <dbReference type="NCBI Taxonomy" id="1121389"/>
    <lineage>
        <taxon>Bacteria</taxon>
        <taxon>Bacillati</taxon>
        <taxon>Bacillota</taxon>
        <taxon>Bacilli</taxon>
        <taxon>Bacillales</taxon>
        <taxon>Thermoactinomycetaceae</taxon>
        <taxon>Desmospora</taxon>
    </lineage>
</organism>
<dbReference type="PANTHER" id="PTHR30524">
    <property type="entry name" value="MANNITOL-1-PHOSPHATE 5-DEHYDROGENASE"/>
    <property type="match status" value="1"/>
</dbReference>
<dbReference type="Gene3D" id="3.40.50.720">
    <property type="entry name" value="NAD(P)-binding Rossmann-like Domain"/>
    <property type="match status" value="1"/>
</dbReference>
<dbReference type="Pfam" id="PF01232">
    <property type="entry name" value="Mannitol_dh"/>
    <property type="match status" value="1"/>
</dbReference>
<reference evidence="6 7" key="1">
    <citation type="submission" date="2018-04" db="EMBL/GenBank/DDBJ databases">
        <title>Genomic Encyclopedia of Archaeal and Bacterial Type Strains, Phase II (KMG-II): from individual species to whole genera.</title>
        <authorList>
            <person name="Goeker M."/>
        </authorList>
    </citation>
    <scope>NUCLEOTIDE SEQUENCE [LARGE SCALE GENOMIC DNA]</scope>
    <source>
        <strain evidence="6 7">DSM 45169</strain>
    </source>
</reference>
<keyword evidence="2" id="KW-0520">NAD</keyword>
<dbReference type="GO" id="GO:0019698">
    <property type="term" value="P:D-galacturonate catabolic process"/>
    <property type="evidence" value="ECO:0007669"/>
    <property type="project" value="TreeGrafter"/>
</dbReference>